<dbReference type="PROSITE" id="PS51130">
    <property type="entry name" value="PDXT_SNO_2"/>
    <property type="match status" value="1"/>
</dbReference>
<sequence length="191" mass="20647">MDITIGVLGLQGAVREHVQAVEACGANALVIKSPSQLNEVDGLIMPGGESTAIRKLIDAYAFLEPLRAFAKEKPVFGTCAGLILLATHIRNSDMVHLGLLDMTVERNAFGRQRESFEETIHIKGIAEDFTAVFIRAPIIVSVGDDVDVLASIGDRIVAVQQGHLLATAFHPELAGDHRMTEHFIKLVSKQA</sequence>
<evidence type="ECO:0000256" key="10">
    <source>
        <dbReference type="PIRSR" id="PIRSR005639-1"/>
    </source>
</evidence>
<dbReference type="FunFam" id="3.40.50.880:FF:000010">
    <property type="entry name" value="uncharacterized protein LOC100176842 isoform X2"/>
    <property type="match status" value="1"/>
</dbReference>
<dbReference type="GO" id="GO:0005829">
    <property type="term" value="C:cytosol"/>
    <property type="evidence" value="ECO:0007669"/>
    <property type="project" value="TreeGrafter"/>
</dbReference>
<evidence type="ECO:0000256" key="8">
    <source>
        <dbReference type="ARBA" id="ARBA00064749"/>
    </source>
</evidence>
<evidence type="ECO:0000256" key="9">
    <source>
        <dbReference type="HAMAP-Rule" id="MF_01615"/>
    </source>
</evidence>
<dbReference type="PANTHER" id="PTHR31559">
    <property type="entry name" value="PYRIDOXAL 5'-PHOSPHATE SYNTHASE SUBUNIT SNO"/>
    <property type="match status" value="1"/>
</dbReference>
<evidence type="ECO:0000256" key="1">
    <source>
        <dbReference type="ARBA" id="ARBA00022801"/>
    </source>
</evidence>
<evidence type="ECO:0000256" key="6">
    <source>
        <dbReference type="ARBA" id="ARBA00049534"/>
    </source>
</evidence>
<comment type="caution">
    <text evidence="12">The sequence shown here is derived from an EMBL/GenBank/DDBJ whole genome shotgun (WGS) entry which is preliminary data.</text>
</comment>
<comment type="subunit">
    <text evidence="8 9">In the presence of PdxS, forms a dodecamer of heterodimers. Only shows activity in the heterodimer.</text>
</comment>
<comment type="pathway">
    <text evidence="9">Cofactor biosynthesis; pyridoxal 5'-phosphate biosynthesis.</text>
</comment>
<dbReference type="OrthoDB" id="9810320at2"/>
<dbReference type="CDD" id="cd01749">
    <property type="entry name" value="GATase1_PB"/>
    <property type="match status" value="1"/>
</dbReference>
<reference evidence="12 13" key="1">
    <citation type="submission" date="2019-03" db="EMBL/GenBank/DDBJ databases">
        <title>Genomic Encyclopedia of Type Strains, Phase IV (KMG-IV): sequencing the most valuable type-strain genomes for metagenomic binning, comparative biology and taxonomic classification.</title>
        <authorList>
            <person name="Goeker M."/>
        </authorList>
    </citation>
    <scope>NUCLEOTIDE SEQUENCE [LARGE SCALE GENOMIC DNA]</scope>
    <source>
        <strain evidence="12 13">DSM 28697</strain>
    </source>
</reference>
<gene>
    <name evidence="9" type="primary">pdxT</name>
    <name evidence="12" type="ORF">EV213_11071</name>
</gene>
<evidence type="ECO:0000256" key="5">
    <source>
        <dbReference type="ARBA" id="ARBA00047992"/>
    </source>
</evidence>
<keyword evidence="1 9" id="KW-0378">Hydrolase</keyword>
<dbReference type="NCBIfam" id="TIGR03800">
    <property type="entry name" value="PLP_synth_Pdx2"/>
    <property type="match status" value="1"/>
</dbReference>
<dbReference type="Gene3D" id="3.40.50.880">
    <property type="match status" value="1"/>
</dbReference>
<dbReference type="AlphaFoldDB" id="A0A4R6TWT5"/>
<dbReference type="PANTHER" id="PTHR31559:SF0">
    <property type="entry name" value="PYRIDOXAL 5'-PHOSPHATE SYNTHASE SUBUNIT SNO1-RELATED"/>
    <property type="match status" value="1"/>
</dbReference>
<feature type="binding site" evidence="9 11">
    <location>
        <begin position="134"/>
        <end position="135"/>
    </location>
    <ligand>
        <name>L-glutamine</name>
        <dbReference type="ChEBI" id="CHEBI:58359"/>
    </ligand>
</feature>
<dbReference type="GO" id="GO:1903600">
    <property type="term" value="C:glutaminase complex"/>
    <property type="evidence" value="ECO:0007669"/>
    <property type="project" value="TreeGrafter"/>
</dbReference>
<keyword evidence="3 9" id="KW-0315">Glutamine amidotransferase</keyword>
<dbReference type="EMBL" id="SNYJ01000010">
    <property type="protein sequence ID" value="TDQ38328.1"/>
    <property type="molecule type" value="Genomic_DNA"/>
</dbReference>
<comment type="function">
    <text evidence="7 9">Catalyzes the hydrolysis of glutamine to glutamate and ammonia as part of the biosynthesis of pyridoxal 5'-phosphate. The resulting ammonia molecule is channeled to the active site of PdxS.</text>
</comment>
<protein>
    <recommendedName>
        <fullName evidence="9">Pyridoxal 5'-phosphate synthase subunit PdxT</fullName>
        <ecNumber evidence="9">4.3.3.6</ecNumber>
    </recommendedName>
    <alternativeName>
        <fullName evidence="9">Pdx2</fullName>
    </alternativeName>
    <alternativeName>
        <fullName evidence="9">Pyridoxal 5'-phosphate synthase glutaminase subunit</fullName>
        <ecNumber evidence="9">3.5.1.2</ecNumber>
    </alternativeName>
</protein>
<proteinExistence type="inferred from homology"/>
<dbReference type="HAMAP" id="MF_01615">
    <property type="entry name" value="PdxT"/>
    <property type="match status" value="1"/>
</dbReference>
<dbReference type="PIRSF" id="PIRSF005639">
    <property type="entry name" value="Glut_amidoT_SNO"/>
    <property type="match status" value="1"/>
</dbReference>
<comment type="catalytic activity">
    <reaction evidence="5 9">
        <text>aldehydo-D-ribose 5-phosphate + D-glyceraldehyde 3-phosphate + L-glutamine = pyridoxal 5'-phosphate + L-glutamate + phosphate + 3 H2O + H(+)</text>
        <dbReference type="Rhea" id="RHEA:31507"/>
        <dbReference type="ChEBI" id="CHEBI:15377"/>
        <dbReference type="ChEBI" id="CHEBI:15378"/>
        <dbReference type="ChEBI" id="CHEBI:29985"/>
        <dbReference type="ChEBI" id="CHEBI:43474"/>
        <dbReference type="ChEBI" id="CHEBI:58273"/>
        <dbReference type="ChEBI" id="CHEBI:58359"/>
        <dbReference type="ChEBI" id="CHEBI:59776"/>
        <dbReference type="ChEBI" id="CHEBI:597326"/>
        <dbReference type="EC" id="4.3.3.6"/>
    </reaction>
</comment>
<evidence type="ECO:0000256" key="4">
    <source>
        <dbReference type="ARBA" id="ARBA00023239"/>
    </source>
</evidence>
<evidence type="ECO:0000256" key="7">
    <source>
        <dbReference type="ARBA" id="ARBA00054599"/>
    </source>
</evidence>
<feature type="active site" description="Charge relay system" evidence="9 10">
    <location>
        <position position="170"/>
    </location>
</feature>
<comment type="similarity">
    <text evidence="9">Belongs to the glutaminase PdxT/SNO family.</text>
</comment>
<evidence type="ECO:0000313" key="12">
    <source>
        <dbReference type="EMBL" id="TDQ38328.1"/>
    </source>
</evidence>
<feature type="binding site" evidence="9 11">
    <location>
        <begin position="48"/>
        <end position="50"/>
    </location>
    <ligand>
        <name>L-glutamine</name>
        <dbReference type="ChEBI" id="CHEBI:58359"/>
    </ligand>
</feature>
<dbReference type="GO" id="GO:0004359">
    <property type="term" value="F:glutaminase activity"/>
    <property type="evidence" value="ECO:0007669"/>
    <property type="project" value="UniProtKB-UniRule"/>
</dbReference>
<feature type="active site" description="Nucleophile" evidence="9 10">
    <location>
        <position position="79"/>
    </location>
</feature>
<organism evidence="12 13">
    <name type="scientific">Aureibacillus halotolerans</name>
    <dbReference type="NCBI Taxonomy" id="1508390"/>
    <lineage>
        <taxon>Bacteria</taxon>
        <taxon>Bacillati</taxon>
        <taxon>Bacillota</taxon>
        <taxon>Bacilli</taxon>
        <taxon>Bacillales</taxon>
        <taxon>Bacillaceae</taxon>
        <taxon>Aureibacillus</taxon>
    </lineage>
</organism>
<dbReference type="Pfam" id="PF01174">
    <property type="entry name" value="SNO"/>
    <property type="match status" value="1"/>
</dbReference>
<accession>A0A4R6TWT5</accession>
<dbReference type="GO" id="GO:0006543">
    <property type="term" value="P:L-glutamine catabolic process"/>
    <property type="evidence" value="ECO:0007669"/>
    <property type="project" value="UniProtKB-UniRule"/>
</dbReference>
<feature type="active site" description="Charge relay system" evidence="9 10">
    <location>
        <position position="172"/>
    </location>
</feature>
<dbReference type="InterPro" id="IPR029062">
    <property type="entry name" value="Class_I_gatase-like"/>
</dbReference>
<dbReference type="EC" id="4.3.3.6" evidence="9"/>
<keyword evidence="13" id="KW-1185">Reference proteome</keyword>
<dbReference type="PROSITE" id="PS51273">
    <property type="entry name" value="GATASE_TYPE_1"/>
    <property type="match status" value="1"/>
</dbReference>
<dbReference type="UniPathway" id="UPA00245"/>
<dbReference type="SUPFAM" id="SSF52317">
    <property type="entry name" value="Class I glutamine amidotransferase-like"/>
    <property type="match status" value="1"/>
</dbReference>
<dbReference type="InterPro" id="IPR002161">
    <property type="entry name" value="PdxT/SNO"/>
</dbReference>
<name>A0A4R6TWT5_9BACI</name>
<evidence type="ECO:0000313" key="13">
    <source>
        <dbReference type="Proteomes" id="UP000295632"/>
    </source>
</evidence>
<evidence type="ECO:0000256" key="11">
    <source>
        <dbReference type="PIRSR" id="PIRSR005639-2"/>
    </source>
</evidence>
<comment type="catalytic activity">
    <reaction evidence="6 9">
        <text>L-glutamine + H2O = L-glutamate + NH4(+)</text>
        <dbReference type="Rhea" id="RHEA:15889"/>
        <dbReference type="ChEBI" id="CHEBI:15377"/>
        <dbReference type="ChEBI" id="CHEBI:28938"/>
        <dbReference type="ChEBI" id="CHEBI:29985"/>
        <dbReference type="ChEBI" id="CHEBI:58359"/>
        <dbReference type="EC" id="3.5.1.2"/>
    </reaction>
</comment>
<dbReference type="Proteomes" id="UP000295632">
    <property type="component" value="Unassembled WGS sequence"/>
</dbReference>
<dbReference type="EC" id="3.5.1.2" evidence="9"/>
<dbReference type="RefSeq" id="WP_133580903.1">
    <property type="nucleotide sequence ID" value="NZ_SNYJ01000010.1"/>
</dbReference>
<evidence type="ECO:0000256" key="2">
    <source>
        <dbReference type="ARBA" id="ARBA00022898"/>
    </source>
</evidence>
<dbReference type="GO" id="GO:0036381">
    <property type="term" value="F:pyridoxal 5'-phosphate synthase (glutamine hydrolysing) activity"/>
    <property type="evidence" value="ECO:0007669"/>
    <property type="project" value="UniProtKB-UniRule"/>
</dbReference>
<feature type="binding site" evidence="9 11">
    <location>
        <position position="106"/>
    </location>
    <ligand>
        <name>L-glutamine</name>
        <dbReference type="ChEBI" id="CHEBI:58359"/>
    </ligand>
</feature>
<keyword evidence="4 9" id="KW-0456">Lyase</keyword>
<keyword evidence="2 9" id="KW-0663">Pyridoxal phosphate</keyword>
<dbReference type="GO" id="GO:0008614">
    <property type="term" value="P:pyridoxine metabolic process"/>
    <property type="evidence" value="ECO:0007669"/>
    <property type="project" value="TreeGrafter"/>
</dbReference>
<evidence type="ECO:0000256" key="3">
    <source>
        <dbReference type="ARBA" id="ARBA00022962"/>
    </source>
</evidence>
<dbReference type="GO" id="GO:0042823">
    <property type="term" value="P:pyridoxal phosphate biosynthetic process"/>
    <property type="evidence" value="ECO:0007669"/>
    <property type="project" value="UniProtKB-UniRule"/>
</dbReference>